<feature type="binding site" evidence="5">
    <location>
        <position position="5"/>
    </location>
    <ligand>
        <name>Mg(2+)</name>
        <dbReference type="ChEBI" id="CHEBI:18420"/>
    </ligand>
</feature>
<accession>A0A6B1D1U2</accession>
<evidence type="ECO:0000313" key="7">
    <source>
        <dbReference type="EMBL" id="MYC93377.1"/>
    </source>
</evidence>
<dbReference type="HAMAP" id="MF_00265">
    <property type="entry name" value="VapC_Nob1"/>
    <property type="match status" value="1"/>
</dbReference>
<dbReference type="Pfam" id="PF01850">
    <property type="entry name" value="PIN"/>
    <property type="match status" value="1"/>
</dbReference>
<name>A0A6B1D1U2_9CHLR</name>
<dbReference type="CDD" id="cd09854">
    <property type="entry name" value="PIN_VapC-like"/>
    <property type="match status" value="1"/>
</dbReference>
<evidence type="ECO:0000256" key="5">
    <source>
        <dbReference type="HAMAP-Rule" id="MF_00265"/>
    </source>
</evidence>
<dbReference type="PANTHER" id="PTHR38826">
    <property type="entry name" value="RIBONUCLEASE VAPC13"/>
    <property type="match status" value="1"/>
</dbReference>
<dbReference type="GO" id="GO:0016787">
    <property type="term" value="F:hydrolase activity"/>
    <property type="evidence" value="ECO:0007669"/>
    <property type="project" value="UniProtKB-KW"/>
</dbReference>
<dbReference type="InterPro" id="IPR022907">
    <property type="entry name" value="VapC_family"/>
</dbReference>
<reference evidence="7" key="1">
    <citation type="submission" date="2019-09" db="EMBL/GenBank/DDBJ databases">
        <title>Characterisation of the sponge microbiome using genome-centric metagenomics.</title>
        <authorList>
            <person name="Engelberts J.P."/>
            <person name="Robbins S.J."/>
            <person name="De Goeij J.M."/>
            <person name="Aranda M."/>
            <person name="Bell S.C."/>
            <person name="Webster N.S."/>
        </authorList>
    </citation>
    <scope>NUCLEOTIDE SEQUENCE</scope>
    <source>
        <strain evidence="7">SB0661_bin_32</strain>
    </source>
</reference>
<evidence type="ECO:0000256" key="4">
    <source>
        <dbReference type="ARBA" id="ARBA00022801"/>
    </source>
</evidence>
<dbReference type="PANTHER" id="PTHR38826:SF5">
    <property type="entry name" value="RIBONUCLEASE VAPC13"/>
    <property type="match status" value="1"/>
</dbReference>
<protein>
    <recommendedName>
        <fullName evidence="5">Ribonuclease VapC</fullName>
        <shortName evidence="5">RNase VapC</shortName>
        <ecNumber evidence="5">3.1.-.-</ecNumber>
    </recommendedName>
    <alternativeName>
        <fullName evidence="5">Toxin VapC</fullName>
    </alternativeName>
</protein>
<evidence type="ECO:0000256" key="1">
    <source>
        <dbReference type="ARBA" id="ARBA00022649"/>
    </source>
</evidence>
<comment type="caution">
    <text evidence="7">The sequence shown here is derived from an EMBL/GenBank/DDBJ whole genome shotgun (WGS) entry which is preliminary data.</text>
</comment>
<feature type="binding site" evidence="5">
    <location>
        <position position="99"/>
    </location>
    <ligand>
        <name>Mg(2+)</name>
        <dbReference type="ChEBI" id="CHEBI:18420"/>
    </ligand>
</feature>
<keyword evidence="5" id="KW-0800">Toxin</keyword>
<comment type="similarity">
    <text evidence="5">Belongs to the PINc/VapC protein family.</text>
</comment>
<organism evidence="7">
    <name type="scientific">Caldilineaceae bacterium SB0661_bin_32</name>
    <dbReference type="NCBI Taxonomy" id="2605255"/>
    <lineage>
        <taxon>Bacteria</taxon>
        <taxon>Bacillati</taxon>
        <taxon>Chloroflexota</taxon>
        <taxon>Caldilineae</taxon>
        <taxon>Caldilineales</taxon>
        <taxon>Caldilineaceae</taxon>
    </lineage>
</organism>
<dbReference type="EC" id="3.1.-.-" evidence="5"/>
<evidence type="ECO:0000256" key="3">
    <source>
        <dbReference type="ARBA" id="ARBA00022723"/>
    </source>
</evidence>
<keyword evidence="5" id="KW-0460">Magnesium</keyword>
<dbReference type="SUPFAM" id="SSF88723">
    <property type="entry name" value="PIN domain-like"/>
    <property type="match status" value="1"/>
</dbReference>
<dbReference type="GO" id="GO:0004540">
    <property type="term" value="F:RNA nuclease activity"/>
    <property type="evidence" value="ECO:0007669"/>
    <property type="project" value="InterPro"/>
</dbReference>
<keyword evidence="2 5" id="KW-0540">Nuclease</keyword>
<proteinExistence type="inferred from homology"/>
<keyword evidence="3 5" id="KW-0479">Metal-binding</keyword>
<sequence>MTFVDTNVFIYAVGRPHPLRDPAREFFAKCVRERAQLCTSAEVLQELIHTYLPTGRIKALDAALALVSHANVEVWPLEKADVALARQLLDQHPSLQARDLCHLASCQRRDVQEIKTFDKALANVSRSASAS</sequence>
<dbReference type="InterPro" id="IPR002716">
    <property type="entry name" value="PIN_dom"/>
</dbReference>
<dbReference type="InterPro" id="IPR029060">
    <property type="entry name" value="PIN-like_dom_sf"/>
</dbReference>
<evidence type="ECO:0000256" key="2">
    <source>
        <dbReference type="ARBA" id="ARBA00022722"/>
    </source>
</evidence>
<dbReference type="GO" id="GO:0000287">
    <property type="term" value="F:magnesium ion binding"/>
    <property type="evidence" value="ECO:0007669"/>
    <property type="project" value="UniProtKB-UniRule"/>
</dbReference>
<dbReference type="GO" id="GO:0090729">
    <property type="term" value="F:toxin activity"/>
    <property type="evidence" value="ECO:0007669"/>
    <property type="project" value="UniProtKB-KW"/>
</dbReference>
<evidence type="ECO:0000259" key="6">
    <source>
        <dbReference type="Pfam" id="PF01850"/>
    </source>
</evidence>
<comment type="function">
    <text evidence="5">Toxic component of a toxin-antitoxin (TA) system. An RNase.</text>
</comment>
<feature type="domain" description="PIN" evidence="6">
    <location>
        <begin position="3"/>
        <end position="125"/>
    </location>
</feature>
<keyword evidence="4 5" id="KW-0378">Hydrolase</keyword>
<dbReference type="Gene3D" id="3.40.50.1010">
    <property type="entry name" value="5'-nuclease"/>
    <property type="match status" value="1"/>
</dbReference>
<keyword evidence="1 5" id="KW-1277">Toxin-antitoxin system</keyword>
<gene>
    <name evidence="5" type="primary">vapC</name>
    <name evidence="7" type="ORF">F4X14_00260</name>
</gene>
<dbReference type="InterPro" id="IPR052106">
    <property type="entry name" value="PINc/VapC_TA"/>
</dbReference>
<comment type="cofactor">
    <cofactor evidence="5">
        <name>Mg(2+)</name>
        <dbReference type="ChEBI" id="CHEBI:18420"/>
    </cofactor>
</comment>
<dbReference type="EMBL" id="VXMH01000002">
    <property type="protein sequence ID" value="MYC93377.1"/>
    <property type="molecule type" value="Genomic_DNA"/>
</dbReference>
<dbReference type="AlphaFoldDB" id="A0A6B1D1U2"/>